<dbReference type="Gene3D" id="3.90.25.10">
    <property type="entry name" value="UDP-galactose 4-epimerase, domain 1"/>
    <property type="match status" value="1"/>
</dbReference>
<sequence>MKVIVVGASGETGTSVVHGLIKSAENIEVTAVARKSSLDKPEYLALKDLGVTISTVDLSTVSDELVSVLTGADVVISCLTSGNAEHVENQNNLASACKRASVGRFVPSFFGPICPPRGIMLLRNLKEDLLDHIKSLYLPYTVIDVGWWYQLSLPPLPSGRLTNALTMHVQTISGDGNTETALIDKRDIGKYVARIIVDSRTLNKSVFVFNEIWTQNRIFDLMEKLSGEEIPRSHVGFPNYLISYLSTTQLSITPDRNDVLIIFKANEQALQSKIKSANEAVAAGDNTQIRNLVMSQYELVLGIRGDNSPECAKYLGYLIGKDLYPDLQGESLEQFINDTLAGKIERLYARRR</sequence>
<evidence type="ECO:0000313" key="5">
    <source>
        <dbReference type="Proteomes" id="UP001160390"/>
    </source>
</evidence>
<dbReference type="GO" id="GO:0016491">
    <property type="term" value="F:oxidoreductase activity"/>
    <property type="evidence" value="ECO:0007669"/>
    <property type="project" value="UniProtKB-KW"/>
</dbReference>
<dbReference type="PANTHER" id="PTHR47706:SF9">
    <property type="entry name" value="NMRA-LIKE DOMAIN-CONTAINING PROTEIN-RELATED"/>
    <property type="match status" value="1"/>
</dbReference>
<keyword evidence="2" id="KW-0560">Oxidoreductase</keyword>
<evidence type="ECO:0000256" key="1">
    <source>
        <dbReference type="ARBA" id="ARBA00022857"/>
    </source>
</evidence>
<evidence type="ECO:0000313" key="4">
    <source>
        <dbReference type="EMBL" id="CAI6058861.1"/>
    </source>
</evidence>
<evidence type="ECO:0000256" key="2">
    <source>
        <dbReference type="ARBA" id="ARBA00023002"/>
    </source>
</evidence>
<gene>
    <name evidence="4" type="ORF">CCHLO57077_00015840</name>
</gene>
<name>A0AA35LT23_9HYPO</name>
<comment type="caution">
    <text evidence="4">The sequence shown here is derived from an EMBL/GenBank/DDBJ whole genome shotgun (WGS) entry which is preliminary data.</text>
</comment>
<feature type="domain" description="NmrA-like" evidence="3">
    <location>
        <begin position="2"/>
        <end position="236"/>
    </location>
</feature>
<evidence type="ECO:0000259" key="3">
    <source>
        <dbReference type="Pfam" id="PF05368"/>
    </source>
</evidence>
<dbReference type="InterPro" id="IPR036291">
    <property type="entry name" value="NAD(P)-bd_dom_sf"/>
</dbReference>
<dbReference type="InterPro" id="IPR008030">
    <property type="entry name" value="NmrA-like"/>
</dbReference>
<dbReference type="AlphaFoldDB" id="A0AA35LT23"/>
<accession>A0AA35LT23</accession>
<dbReference type="Pfam" id="PF05368">
    <property type="entry name" value="NmrA"/>
    <property type="match status" value="1"/>
</dbReference>
<dbReference type="InterPro" id="IPR051609">
    <property type="entry name" value="NmrA/Isoflavone_reductase-like"/>
</dbReference>
<protein>
    <recommendedName>
        <fullName evidence="3">NmrA-like domain-containing protein</fullName>
    </recommendedName>
</protein>
<dbReference type="SUPFAM" id="SSF51735">
    <property type="entry name" value="NAD(P)-binding Rossmann-fold domains"/>
    <property type="match status" value="1"/>
</dbReference>
<keyword evidence="5" id="KW-1185">Reference proteome</keyword>
<dbReference type="Gene3D" id="3.40.50.720">
    <property type="entry name" value="NAD(P)-binding Rossmann-like Domain"/>
    <property type="match status" value="1"/>
</dbReference>
<keyword evidence="1" id="KW-0521">NADP</keyword>
<dbReference type="Proteomes" id="UP001160390">
    <property type="component" value="Unassembled WGS sequence"/>
</dbReference>
<dbReference type="EMBL" id="CABFNP030000615">
    <property type="protein sequence ID" value="CAI6058861.1"/>
    <property type="molecule type" value="Genomic_DNA"/>
</dbReference>
<organism evidence="4 5">
    <name type="scientific">Clonostachys chloroleuca</name>
    <dbReference type="NCBI Taxonomy" id="1926264"/>
    <lineage>
        <taxon>Eukaryota</taxon>
        <taxon>Fungi</taxon>
        <taxon>Dikarya</taxon>
        <taxon>Ascomycota</taxon>
        <taxon>Pezizomycotina</taxon>
        <taxon>Sordariomycetes</taxon>
        <taxon>Hypocreomycetidae</taxon>
        <taxon>Hypocreales</taxon>
        <taxon>Bionectriaceae</taxon>
        <taxon>Clonostachys</taxon>
    </lineage>
</organism>
<dbReference type="PANTHER" id="PTHR47706">
    <property type="entry name" value="NMRA-LIKE FAMILY PROTEIN"/>
    <property type="match status" value="1"/>
</dbReference>
<proteinExistence type="predicted"/>
<reference evidence="4" key="1">
    <citation type="submission" date="2023-01" db="EMBL/GenBank/DDBJ databases">
        <authorList>
            <person name="Piombo E."/>
        </authorList>
    </citation>
    <scope>NUCLEOTIDE SEQUENCE</scope>
</reference>